<evidence type="ECO:0000259" key="4">
    <source>
        <dbReference type="Pfam" id="PF18204"/>
    </source>
</evidence>
<dbReference type="InterPro" id="IPR057149">
    <property type="entry name" value="DUF7827"/>
</dbReference>
<evidence type="ECO:0000313" key="6">
    <source>
        <dbReference type="EMBL" id="MBX0303738.1"/>
    </source>
</evidence>
<keyword evidence="1" id="KW-0732">Signal</keyword>
<reference evidence="6" key="1">
    <citation type="submission" date="2021-06" db="EMBL/GenBank/DDBJ databases">
        <title>Halomicroarcula sp. F24A a new haloarchaeum isolated from saline soil.</title>
        <authorList>
            <person name="Duran-Viseras A."/>
            <person name="Sanchez-Porro C."/>
            <person name="Ventosa A."/>
        </authorList>
    </citation>
    <scope>NUCLEOTIDE SEQUENCE</scope>
    <source>
        <strain evidence="6">F24A</strain>
    </source>
</reference>
<keyword evidence="7" id="KW-1185">Reference proteome</keyword>
<feature type="transmembrane region" description="Helical" evidence="3">
    <location>
        <begin position="670"/>
        <end position="688"/>
    </location>
</feature>
<evidence type="ECO:0000256" key="2">
    <source>
        <dbReference type="SAM" id="MobiDB-lite"/>
    </source>
</evidence>
<dbReference type="Pfam" id="PF18204">
    <property type="entry name" value="PGF-CTERM"/>
    <property type="match status" value="1"/>
</dbReference>
<keyword evidence="3" id="KW-0472">Membrane</keyword>
<gene>
    <name evidence="6" type="ORF">EGD98_08640</name>
</gene>
<dbReference type="NCBIfam" id="NF045517">
    <property type="entry name" value="halo_surf_dom"/>
    <property type="match status" value="1"/>
</dbReference>
<dbReference type="InterPro" id="IPR026371">
    <property type="entry name" value="PGF_CTERM"/>
</dbReference>
<feature type="region of interest" description="Disordered" evidence="2">
    <location>
        <begin position="1"/>
        <end position="22"/>
    </location>
</feature>
<evidence type="ECO:0000259" key="5">
    <source>
        <dbReference type="Pfam" id="PF25162"/>
    </source>
</evidence>
<name>A0A8J7YHU2_9EURY</name>
<dbReference type="GO" id="GO:0030115">
    <property type="term" value="C:S-layer"/>
    <property type="evidence" value="ECO:0007669"/>
    <property type="project" value="UniProtKB-SubCell"/>
</dbReference>
<dbReference type="Pfam" id="PF25162">
    <property type="entry name" value="DUF7827"/>
    <property type="match status" value="1"/>
</dbReference>
<dbReference type="EMBL" id="RKLQ01000001">
    <property type="protein sequence ID" value="MBX0303738.1"/>
    <property type="molecule type" value="Genomic_DNA"/>
</dbReference>
<keyword evidence="3" id="KW-0812">Transmembrane</keyword>
<evidence type="ECO:0000256" key="1">
    <source>
        <dbReference type="ARBA" id="ARBA00022729"/>
    </source>
</evidence>
<sequence length="692" mass="72843">MYRVRELNDDDEPGTLRRSINSEGDNTIEFDLDGQLSEGDFVIVNPSGQPINVGPNGFGTVSSLAPDGSVNTSDQFEVVTMDLSAEFEDSSVGNDGGSTDVDYEVTSDIRADDYSVNISAEGLDTDELGDIFQNANIVTTYEDEDIIEVTQSGSGTADGTFDLNFTDINADTYTFEANVTDTDASDTDTIEVTDTGSAEADFGDNVFVEQRGDIANITVELSNTDEATIQIGQDSNGYAAVAEVTDDDEDGVAYVEFNTFTAGHYDERAEVVTGGDDDTDVSVTSSSNLTGNGYYGGDILDATSYDMFVTEGFVSSVDSENADARATLQLSEASVDSTQIWTAPEDTYDDLADEDAEDIGAYTGTNLTQTDTVAAGDTVVVQVQGSGFEGALENRGGILTNADATTIYGNISEQNDSTIPAGLKFESEPIPNVDEPALDIGQLGSNNYSVIYDEANDQHFVVVDSTAMVDTFESTTPYDFDDGDLFTANFTAYENSDLVDDDVSVTGDFNVEDAEAELDTNEDDEIVLQAASGQEVTGETNLAPGTELELELDSDTSGDPFVKRPEAVVQEDGTFTAVADFSENSAGSEFTASIIAVSGDEYDGRLVDGPVDPGTETPGTDTQDTPEPTDTATATDTPEPMTDTATATDTATETADEATETGTSGGSGPGFTAALALIALVAAALLAVRRNN</sequence>
<evidence type="ECO:0000313" key="7">
    <source>
        <dbReference type="Proteomes" id="UP000783863"/>
    </source>
</evidence>
<feature type="domain" description="PGF-CTERM archaeal protein-sorting signal" evidence="4">
    <location>
        <begin position="669"/>
        <end position="690"/>
    </location>
</feature>
<dbReference type="GO" id="GO:0005886">
    <property type="term" value="C:plasma membrane"/>
    <property type="evidence" value="ECO:0007669"/>
    <property type="project" value="UniProtKB-SubCell"/>
</dbReference>
<feature type="domain" description="DUF7827" evidence="5">
    <location>
        <begin position="192"/>
        <end position="312"/>
    </location>
</feature>
<dbReference type="Proteomes" id="UP000783863">
    <property type="component" value="Unassembled WGS sequence"/>
</dbReference>
<organism evidence="6 7">
    <name type="scientific">Haloarcula salinisoli</name>
    <dbReference type="NCBI Taxonomy" id="2487746"/>
    <lineage>
        <taxon>Archaea</taxon>
        <taxon>Methanobacteriati</taxon>
        <taxon>Methanobacteriota</taxon>
        <taxon>Stenosarchaea group</taxon>
        <taxon>Halobacteria</taxon>
        <taxon>Halobacteriales</taxon>
        <taxon>Haloarculaceae</taxon>
        <taxon>Haloarcula</taxon>
    </lineage>
</organism>
<feature type="region of interest" description="Disordered" evidence="2">
    <location>
        <begin position="601"/>
        <end position="667"/>
    </location>
</feature>
<accession>A0A8J7YHU2</accession>
<feature type="compositionally biased region" description="Low complexity" evidence="2">
    <location>
        <begin position="608"/>
        <end position="653"/>
    </location>
</feature>
<proteinExistence type="predicted"/>
<evidence type="ECO:0000256" key="3">
    <source>
        <dbReference type="SAM" id="Phobius"/>
    </source>
</evidence>
<comment type="caution">
    <text evidence="6">The sequence shown here is derived from an EMBL/GenBank/DDBJ whole genome shotgun (WGS) entry which is preliminary data.</text>
</comment>
<dbReference type="NCBIfam" id="TIGR04126">
    <property type="entry name" value="PGF_CTERM"/>
    <property type="match status" value="1"/>
</dbReference>
<keyword evidence="3" id="KW-1133">Transmembrane helix</keyword>
<dbReference type="RefSeq" id="WP_220588063.1">
    <property type="nucleotide sequence ID" value="NZ_RKLQ01000001.1"/>
</dbReference>
<protein>
    <submittedName>
        <fullName evidence="6">PGF-CTERM sorting domain-containing protein</fullName>
    </submittedName>
</protein>
<dbReference type="AlphaFoldDB" id="A0A8J7YHU2"/>